<feature type="transmembrane region" description="Helical" evidence="14">
    <location>
        <begin position="426"/>
        <end position="446"/>
    </location>
</feature>
<evidence type="ECO:0000256" key="7">
    <source>
        <dbReference type="ARBA" id="ARBA00022692"/>
    </source>
</evidence>
<dbReference type="PIRSF" id="PIRSF500217">
    <property type="entry name" value="AlgI"/>
    <property type="match status" value="1"/>
</dbReference>
<accession>A0AAX1UFL6</accession>
<dbReference type="GO" id="GO:0016746">
    <property type="term" value="F:acyltransferase activity"/>
    <property type="evidence" value="ECO:0007669"/>
    <property type="project" value="UniProtKB-KW"/>
</dbReference>
<keyword evidence="5 13" id="KW-1003">Cell membrane</keyword>
<feature type="transmembrane region" description="Helical" evidence="14">
    <location>
        <begin position="345"/>
        <end position="362"/>
    </location>
</feature>
<feature type="transmembrane region" description="Helical" evidence="14">
    <location>
        <begin position="320"/>
        <end position="339"/>
    </location>
</feature>
<evidence type="ECO:0000256" key="8">
    <source>
        <dbReference type="ARBA" id="ARBA00022841"/>
    </source>
</evidence>
<evidence type="ECO:0000256" key="2">
    <source>
        <dbReference type="ARBA" id="ARBA00005182"/>
    </source>
</evidence>
<sequence length="510" mass="57187">MLFHSPEFLFAFLPLALLGYYLLGRLPNKLWAVGWLAAASLFFYGWWNVAFLPMLLISLGLNYLLGIMLVEKPRRWLLLAGVAANLAAIGFFKYAGFLVEILNALTAADVPVPHVLLPLAISFYTFQQIAYLVDCHEGRIGRPNPIRYAMFITFFPQLIAGPIVHYREIVPQIERDETFRIDQAKLVLGFTVFCFGLFKKIGMADTLAPLAQPLWDLAAGGEAAYLAFAWRGAVAFALQLYFDFSGYSDMAIGLGLMFGILLHFNFDSPYKSQTIIEFWSRWHITLTRFLTAYLYNPIAKTVMRRRMERGQPVWNPRKPQVLPFLVMLAFPTLVTMGLAGVWHGAGWQFIVFGLLHGAMLVANHGWRATSAGRARIPAPLSWLLSPVKVLVTFLAVTVSFVFFKSPTLTDALTVVRGLAGMGEHGGYLYLGDTVVVLFGLFIIWALPNTQEWVGLKPHTAPKAPARERARFVAFYWKPSPMHGLMVGAVLCITLLRIFGSPPAEFLYFAF</sequence>
<evidence type="ECO:0000256" key="13">
    <source>
        <dbReference type="PIRNR" id="PIRNR016636"/>
    </source>
</evidence>
<comment type="caution">
    <text evidence="15">The sequence shown here is derived from an EMBL/GenBank/DDBJ whole genome shotgun (WGS) entry which is preliminary data.</text>
</comment>
<dbReference type="PIRSF" id="PIRSF016636">
    <property type="entry name" value="AlgI_DltB"/>
    <property type="match status" value="1"/>
</dbReference>
<evidence type="ECO:0000313" key="16">
    <source>
        <dbReference type="Proteomes" id="UP000266305"/>
    </source>
</evidence>
<dbReference type="InterPro" id="IPR028362">
    <property type="entry name" value="AlgI"/>
</dbReference>
<evidence type="ECO:0000256" key="4">
    <source>
        <dbReference type="ARBA" id="ARBA00016084"/>
    </source>
</evidence>
<evidence type="ECO:0000256" key="3">
    <source>
        <dbReference type="ARBA" id="ARBA00010323"/>
    </source>
</evidence>
<dbReference type="Pfam" id="PF03062">
    <property type="entry name" value="MBOAT"/>
    <property type="match status" value="1"/>
</dbReference>
<protein>
    <recommendedName>
        <fullName evidence="4">Probable alginate O-acetylase AlgI</fullName>
    </recommendedName>
    <alternativeName>
        <fullName evidence="12">Alginate biosynthesis protein AlgI</fullName>
    </alternativeName>
</protein>
<evidence type="ECO:0000256" key="5">
    <source>
        <dbReference type="ARBA" id="ARBA00022475"/>
    </source>
</evidence>
<feature type="transmembrane region" description="Helical" evidence="14">
    <location>
        <begin position="223"/>
        <end position="242"/>
    </location>
</feature>
<evidence type="ECO:0000256" key="11">
    <source>
        <dbReference type="ARBA" id="ARBA00023315"/>
    </source>
</evidence>
<reference evidence="15 16" key="1">
    <citation type="submission" date="2018-08" db="EMBL/GenBank/DDBJ databases">
        <title>Draft genome sequence of Rhodobacter sphaeroides FY.</title>
        <authorList>
            <person name="Rayyan A."/>
            <person name="Meyer T.E."/>
            <person name="Kyndt J.A."/>
        </authorList>
    </citation>
    <scope>NUCLEOTIDE SEQUENCE [LARGE SCALE GENOMIC DNA]</scope>
    <source>
        <strain evidence="15 16">FY</strain>
    </source>
</reference>
<comment type="pathway">
    <text evidence="2">Glycan biosynthesis; alginate biosynthesis.</text>
</comment>
<dbReference type="PANTHER" id="PTHR13285:SF23">
    <property type="entry name" value="TEICHOIC ACID D-ALANYLTRANSFERASE"/>
    <property type="match status" value="1"/>
</dbReference>
<dbReference type="AlphaFoldDB" id="A0AAX1UFL6"/>
<keyword evidence="9 14" id="KW-1133">Transmembrane helix</keyword>
<feature type="transmembrane region" description="Helical" evidence="14">
    <location>
        <begin position="77"/>
        <end position="95"/>
    </location>
</feature>
<evidence type="ECO:0000313" key="15">
    <source>
        <dbReference type="EMBL" id="RHZ90867.1"/>
    </source>
</evidence>
<keyword evidence="8" id="KW-0016">Alginate biosynthesis</keyword>
<feature type="transmembrane region" description="Helical" evidence="14">
    <location>
        <begin position="30"/>
        <end position="47"/>
    </location>
</feature>
<dbReference type="InterPro" id="IPR051085">
    <property type="entry name" value="MB_O-acyltransferase"/>
</dbReference>
<feature type="transmembrane region" description="Helical" evidence="14">
    <location>
        <begin position="115"/>
        <end position="133"/>
    </location>
</feature>
<dbReference type="InterPro" id="IPR004299">
    <property type="entry name" value="MBOAT_fam"/>
</dbReference>
<dbReference type="Proteomes" id="UP000266305">
    <property type="component" value="Unassembled WGS sequence"/>
</dbReference>
<dbReference type="EMBL" id="QWGP01000044">
    <property type="protein sequence ID" value="RHZ90867.1"/>
    <property type="molecule type" value="Genomic_DNA"/>
</dbReference>
<name>A0AAX1UFL6_CERSP</name>
<keyword evidence="6 13" id="KW-0808">Transferase</keyword>
<dbReference type="GO" id="GO:0042121">
    <property type="term" value="P:alginic acid biosynthetic process"/>
    <property type="evidence" value="ECO:0007669"/>
    <property type="project" value="UniProtKB-KW"/>
</dbReference>
<proteinExistence type="inferred from homology"/>
<feature type="transmembrane region" description="Helical" evidence="14">
    <location>
        <begin position="278"/>
        <end position="299"/>
    </location>
</feature>
<keyword evidence="11 13" id="KW-0012">Acyltransferase</keyword>
<evidence type="ECO:0000256" key="1">
    <source>
        <dbReference type="ARBA" id="ARBA00004651"/>
    </source>
</evidence>
<comment type="similarity">
    <text evidence="3 13">Belongs to the membrane-bound acyltransferase family.</text>
</comment>
<feature type="transmembrane region" description="Helical" evidence="14">
    <location>
        <begin position="53"/>
        <end position="70"/>
    </location>
</feature>
<evidence type="ECO:0000256" key="10">
    <source>
        <dbReference type="ARBA" id="ARBA00023136"/>
    </source>
</evidence>
<dbReference type="GO" id="GO:0005886">
    <property type="term" value="C:plasma membrane"/>
    <property type="evidence" value="ECO:0007669"/>
    <property type="project" value="UniProtKB-SubCell"/>
</dbReference>
<dbReference type="RefSeq" id="WP_119001472.1">
    <property type="nucleotide sequence ID" value="NZ_QWGP01000044.1"/>
</dbReference>
<keyword evidence="7 14" id="KW-0812">Transmembrane</keyword>
<dbReference type="InterPro" id="IPR024194">
    <property type="entry name" value="Ac/AlaTfrase_AlgI/DltB"/>
</dbReference>
<organism evidence="15 16">
    <name type="scientific">Cereibacter sphaeroides</name>
    <name type="common">Rhodobacter sphaeroides</name>
    <dbReference type="NCBI Taxonomy" id="1063"/>
    <lineage>
        <taxon>Bacteria</taxon>
        <taxon>Pseudomonadati</taxon>
        <taxon>Pseudomonadota</taxon>
        <taxon>Alphaproteobacteria</taxon>
        <taxon>Rhodobacterales</taxon>
        <taxon>Paracoccaceae</taxon>
        <taxon>Cereibacter</taxon>
    </lineage>
</organism>
<evidence type="ECO:0000256" key="12">
    <source>
        <dbReference type="ARBA" id="ARBA00031030"/>
    </source>
</evidence>
<evidence type="ECO:0000256" key="6">
    <source>
        <dbReference type="ARBA" id="ARBA00022679"/>
    </source>
</evidence>
<evidence type="ECO:0000256" key="14">
    <source>
        <dbReference type="SAM" id="Phobius"/>
    </source>
</evidence>
<gene>
    <name evidence="15" type="ORF">D1114_21940</name>
</gene>
<keyword evidence="10 13" id="KW-0472">Membrane</keyword>
<dbReference type="PANTHER" id="PTHR13285">
    <property type="entry name" value="ACYLTRANSFERASE"/>
    <property type="match status" value="1"/>
</dbReference>
<comment type="subcellular location">
    <subcellularLocation>
        <location evidence="1">Cell membrane</location>
        <topology evidence="1">Multi-pass membrane protein</topology>
    </subcellularLocation>
</comment>
<feature type="transmembrane region" description="Helical" evidence="14">
    <location>
        <begin position="249"/>
        <end position="266"/>
    </location>
</feature>
<evidence type="ECO:0000256" key="9">
    <source>
        <dbReference type="ARBA" id="ARBA00022989"/>
    </source>
</evidence>
<feature type="transmembrane region" description="Helical" evidence="14">
    <location>
        <begin position="480"/>
        <end position="498"/>
    </location>
</feature>
<feature type="transmembrane region" description="Helical" evidence="14">
    <location>
        <begin position="382"/>
        <end position="403"/>
    </location>
</feature>
<feature type="transmembrane region" description="Helical" evidence="14">
    <location>
        <begin position="6"/>
        <end position="23"/>
    </location>
</feature>